<dbReference type="Proteomes" id="UP000650005">
    <property type="component" value="Unassembled WGS sequence"/>
</dbReference>
<protein>
    <submittedName>
        <fullName evidence="2">Uncharacterized protein</fullName>
    </submittedName>
</protein>
<evidence type="ECO:0000313" key="2">
    <source>
        <dbReference type="EMBL" id="MBK1843606.1"/>
    </source>
</evidence>
<reference evidence="2" key="1">
    <citation type="submission" date="2021-01" db="EMBL/GenBank/DDBJ databases">
        <title>Characterization of Corynebacterium spp. from penguins.</title>
        <authorList>
            <person name="Svec P."/>
        </authorList>
    </citation>
    <scope>NUCLEOTIDE SEQUENCE</scope>
    <source>
        <strain evidence="2">CCM 8835</strain>
    </source>
</reference>
<organism evidence="2 3">
    <name type="scientific">Corynebacterium antarcticum</name>
    <dbReference type="NCBI Taxonomy" id="2800405"/>
    <lineage>
        <taxon>Bacteria</taxon>
        <taxon>Bacillati</taxon>
        <taxon>Actinomycetota</taxon>
        <taxon>Actinomycetes</taxon>
        <taxon>Mycobacteriales</taxon>
        <taxon>Corynebacteriaceae</taxon>
        <taxon>Corynebacterium</taxon>
    </lineage>
</organism>
<proteinExistence type="predicted"/>
<keyword evidence="3" id="KW-1185">Reference proteome</keyword>
<feature type="compositionally biased region" description="Low complexity" evidence="1">
    <location>
        <begin position="63"/>
        <end position="78"/>
    </location>
</feature>
<name>A0ABS1FJJ2_9CORY</name>
<feature type="region of interest" description="Disordered" evidence="1">
    <location>
        <begin position="49"/>
        <end position="84"/>
    </location>
</feature>
<dbReference type="EMBL" id="JAENIP010000008">
    <property type="protein sequence ID" value="MBK1843606.1"/>
    <property type="molecule type" value="Genomic_DNA"/>
</dbReference>
<evidence type="ECO:0000313" key="3">
    <source>
        <dbReference type="Proteomes" id="UP000650005"/>
    </source>
</evidence>
<dbReference type="RefSeq" id="WP_200257006.1">
    <property type="nucleotide sequence ID" value="NZ_JAENIP020000001.1"/>
</dbReference>
<comment type="caution">
    <text evidence="2">The sequence shown here is derived from an EMBL/GenBank/DDBJ whole genome shotgun (WGS) entry which is preliminary data.</text>
</comment>
<gene>
    <name evidence="2" type="ORF">JIM95_03275</name>
</gene>
<sequence>MAPVIPAIRMVLDAGDVLVVHPVGRGVHGVLREGHHTGSRVVVFSREVGDRTGRGGGAGRSGAVGARRASAERGCGCRNRGGRE</sequence>
<accession>A0ABS1FJJ2</accession>
<evidence type="ECO:0000256" key="1">
    <source>
        <dbReference type="SAM" id="MobiDB-lite"/>
    </source>
</evidence>